<dbReference type="AlphaFoldDB" id="A0AAD7QZF7"/>
<evidence type="ECO:0000313" key="4">
    <source>
        <dbReference type="Proteomes" id="UP001217417"/>
    </source>
</evidence>
<proteinExistence type="predicted"/>
<dbReference type="GO" id="GO:1902600">
    <property type="term" value="P:proton transmembrane transport"/>
    <property type="evidence" value="ECO:0007669"/>
    <property type="project" value="TreeGrafter"/>
</dbReference>
<dbReference type="GeneID" id="80884211"/>
<dbReference type="GO" id="GO:0006883">
    <property type="term" value="P:intracellular sodium ion homeostasis"/>
    <property type="evidence" value="ECO:0007669"/>
    <property type="project" value="TreeGrafter"/>
</dbReference>
<dbReference type="GO" id="GO:0036376">
    <property type="term" value="P:sodium ion export across plasma membrane"/>
    <property type="evidence" value="ECO:0007669"/>
    <property type="project" value="TreeGrafter"/>
</dbReference>
<dbReference type="GO" id="GO:0005524">
    <property type="term" value="F:ATP binding"/>
    <property type="evidence" value="ECO:0007669"/>
    <property type="project" value="InterPro"/>
</dbReference>
<dbReference type="InterPro" id="IPR023214">
    <property type="entry name" value="HAD_sf"/>
</dbReference>
<dbReference type="GO" id="GO:1990573">
    <property type="term" value="P:potassium ion import across plasma membrane"/>
    <property type="evidence" value="ECO:0007669"/>
    <property type="project" value="TreeGrafter"/>
</dbReference>
<organism evidence="3 4">
    <name type="scientific">Lipomyces tetrasporus</name>
    <dbReference type="NCBI Taxonomy" id="54092"/>
    <lineage>
        <taxon>Eukaryota</taxon>
        <taxon>Fungi</taxon>
        <taxon>Dikarya</taxon>
        <taxon>Ascomycota</taxon>
        <taxon>Saccharomycotina</taxon>
        <taxon>Lipomycetes</taxon>
        <taxon>Lipomycetales</taxon>
        <taxon>Lipomycetaceae</taxon>
        <taxon>Lipomyces</taxon>
    </lineage>
</organism>
<dbReference type="Proteomes" id="UP001217417">
    <property type="component" value="Unassembled WGS sequence"/>
</dbReference>
<dbReference type="InterPro" id="IPR036412">
    <property type="entry name" value="HAD-like_sf"/>
</dbReference>
<keyword evidence="4" id="KW-1185">Reference proteome</keyword>
<dbReference type="EMBL" id="JARPMG010000001">
    <property type="protein sequence ID" value="KAJ8104205.1"/>
    <property type="molecule type" value="Genomic_DNA"/>
</dbReference>
<dbReference type="GO" id="GO:0030007">
    <property type="term" value="P:intracellular potassium ion homeostasis"/>
    <property type="evidence" value="ECO:0007669"/>
    <property type="project" value="TreeGrafter"/>
</dbReference>
<dbReference type="SUPFAM" id="SSF56784">
    <property type="entry name" value="HAD-like"/>
    <property type="match status" value="1"/>
</dbReference>
<evidence type="ECO:0000256" key="1">
    <source>
        <dbReference type="ARBA" id="ARBA00004651"/>
    </source>
</evidence>
<keyword evidence="2" id="KW-1003">Cell membrane</keyword>
<dbReference type="PRINTS" id="PR00120">
    <property type="entry name" value="HATPASE"/>
</dbReference>
<keyword evidence="2" id="KW-0472">Membrane</keyword>
<comment type="subcellular location">
    <subcellularLocation>
        <location evidence="1">Cell membrane</location>
        <topology evidence="1">Multi-pass membrane protein</topology>
    </subcellularLocation>
</comment>
<dbReference type="GO" id="GO:0016887">
    <property type="term" value="F:ATP hydrolysis activity"/>
    <property type="evidence" value="ECO:0007669"/>
    <property type="project" value="InterPro"/>
</dbReference>
<name>A0AAD7QZF7_9ASCO</name>
<dbReference type="PANTHER" id="PTHR43294:SF21">
    <property type="entry name" value="CATION TRANSPORTING ATPASE"/>
    <property type="match status" value="1"/>
</dbReference>
<evidence type="ECO:0000256" key="2">
    <source>
        <dbReference type="ARBA" id="ARBA00022475"/>
    </source>
</evidence>
<accession>A0AAD7QZF7</accession>
<dbReference type="GO" id="GO:0005886">
    <property type="term" value="C:plasma membrane"/>
    <property type="evidence" value="ECO:0007669"/>
    <property type="project" value="UniProtKB-SubCell"/>
</dbReference>
<dbReference type="Gene3D" id="3.40.50.1000">
    <property type="entry name" value="HAD superfamily/HAD-like"/>
    <property type="match status" value="1"/>
</dbReference>
<comment type="caution">
    <text evidence="3">The sequence shown here is derived from an EMBL/GenBank/DDBJ whole genome shotgun (WGS) entry which is preliminary data.</text>
</comment>
<dbReference type="InterPro" id="IPR001757">
    <property type="entry name" value="P_typ_ATPase"/>
</dbReference>
<reference evidence="3" key="1">
    <citation type="submission" date="2023-03" db="EMBL/GenBank/DDBJ databases">
        <title>Near-Complete genome sequence of Lipomyces tetrasporous NRRL Y-64009, an oleaginous yeast capable of growing on lignocellulosic hydrolysates.</title>
        <authorList>
            <consortium name="Lawrence Berkeley National Laboratory"/>
            <person name="Jagtap S.S."/>
            <person name="Liu J.-J."/>
            <person name="Walukiewicz H.E."/>
            <person name="Pangilinan J."/>
            <person name="Lipzen A."/>
            <person name="Ahrendt S."/>
            <person name="Koriabine M."/>
            <person name="Cobaugh K."/>
            <person name="Salamov A."/>
            <person name="Yoshinaga Y."/>
            <person name="Ng V."/>
            <person name="Daum C."/>
            <person name="Grigoriev I.V."/>
            <person name="Slininger P.J."/>
            <person name="Dien B.S."/>
            <person name="Jin Y.-S."/>
            <person name="Rao C.V."/>
        </authorList>
    </citation>
    <scope>NUCLEOTIDE SEQUENCE</scope>
    <source>
        <strain evidence="3">NRRL Y-64009</strain>
    </source>
</reference>
<dbReference type="PANTHER" id="PTHR43294">
    <property type="entry name" value="SODIUM/POTASSIUM-TRANSPORTING ATPASE SUBUNIT ALPHA"/>
    <property type="match status" value="1"/>
</dbReference>
<sequence>MVMTAAHVDRMSEAELDTLPVLPLAIARCVPQTKVHVVEALLRRKKFVAMTGDGVSDSPALKRSDVGIGMGLNGCDNQYSSSCELVFRGRSTTFVSLTWFALFLAWGK</sequence>
<evidence type="ECO:0000313" key="3">
    <source>
        <dbReference type="EMBL" id="KAJ8104205.1"/>
    </source>
</evidence>
<dbReference type="RefSeq" id="XP_056047655.1">
    <property type="nucleotide sequence ID" value="XM_056189045.1"/>
</dbReference>
<dbReference type="InterPro" id="IPR050510">
    <property type="entry name" value="Cation_transp_ATPase_P-type"/>
</dbReference>
<gene>
    <name evidence="3" type="ORF">POJ06DRAFT_265031</name>
</gene>
<protein>
    <submittedName>
        <fullName evidence="3">Uncharacterized protein</fullName>
    </submittedName>
</protein>
<dbReference type="GO" id="GO:0005391">
    <property type="term" value="F:P-type sodium:potassium-exchanging transporter activity"/>
    <property type="evidence" value="ECO:0007669"/>
    <property type="project" value="TreeGrafter"/>
</dbReference>